<feature type="domain" description="TonB-dependent receptor plug" evidence="18">
    <location>
        <begin position="89"/>
        <end position="191"/>
    </location>
</feature>
<evidence type="ECO:0000256" key="10">
    <source>
        <dbReference type="ARBA" id="ARBA00023077"/>
    </source>
</evidence>
<evidence type="ECO:0000256" key="15">
    <source>
        <dbReference type="RuleBase" id="RU003357"/>
    </source>
</evidence>
<dbReference type="RefSeq" id="WP_184147631.1">
    <property type="nucleotide sequence ID" value="NZ_JACHFM010000001.1"/>
</dbReference>
<dbReference type="InterPro" id="IPR000531">
    <property type="entry name" value="Beta-barrel_TonB"/>
</dbReference>
<evidence type="ECO:0000259" key="17">
    <source>
        <dbReference type="Pfam" id="PF00593"/>
    </source>
</evidence>
<dbReference type="InterPro" id="IPR039426">
    <property type="entry name" value="TonB-dep_rcpt-like"/>
</dbReference>
<keyword evidence="12 19" id="KW-0675">Receptor</keyword>
<reference evidence="19 20" key="1">
    <citation type="submission" date="2020-08" db="EMBL/GenBank/DDBJ databases">
        <title>Genomic Encyclopedia of Type Strains, Phase IV (KMG-IV): sequencing the most valuable type-strain genomes for metagenomic binning, comparative biology and taxonomic classification.</title>
        <authorList>
            <person name="Goeker M."/>
        </authorList>
    </citation>
    <scope>NUCLEOTIDE SEQUENCE [LARGE SCALE GENOMIC DNA]</scope>
    <source>
        <strain evidence="19 20">DSM 101730</strain>
    </source>
</reference>
<dbReference type="PROSITE" id="PS52016">
    <property type="entry name" value="TONB_DEPENDENT_REC_3"/>
    <property type="match status" value="1"/>
</dbReference>
<organism evidence="19 20">
    <name type="scientific">Amaricoccus macauensis</name>
    <dbReference type="NCBI Taxonomy" id="57001"/>
    <lineage>
        <taxon>Bacteria</taxon>
        <taxon>Pseudomonadati</taxon>
        <taxon>Pseudomonadota</taxon>
        <taxon>Alphaproteobacteria</taxon>
        <taxon>Rhodobacterales</taxon>
        <taxon>Paracoccaceae</taxon>
        <taxon>Amaricoccus</taxon>
    </lineage>
</organism>
<keyword evidence="20" id="KW-1185">Reference proteome</keyword>
<evidence type="ECO:0000256" key="6">
    <source>
        <dbReference type="ARBA" id="ARBA00022692"/>
    </source>
</evidence>
<protein>
    <submittedName>
        <fullName evidence="19">Outer membrane receptor for ferric coprogen and ferric-rhodotorulic acid</fullName>
    </submittedName>
</protein>
<evidence type="ECO:0000313" key="20">
    <source>
        <dbReference type="Proteomes" id="UP000549457"/>
    </source>
</evidence>
<dbReference type="Gene3D" id="2.40.170.20">
    <property type="entry name" value="TonB-dependent receptor, beta-barrel domain"/>
    <property type="match status" value="1"/>
</dbReference>
<evidence type="ECO:0000256" key="1">
    <source>
        <dbReference type="ARBA" id="ARBA00004571"/>
    </source>
</evidence>
<evidence type="ECO:0000256" key="13">
    <source>
        <dbReference type="ARBA" id="ARBA00023237"/>
    </source>
</evidence>
<evidence type="ECO:0000256" key="2">
    <source>
        <dbReference type="ARBA" id="ARBA00009810"/>
    </source>
</evidence>
<dbReference type="Pfam" id="PF00593">
    <property type="entry name" value="TonB_dep_Rec_b-barrel"/>
    <property type="match status" value="1"/>
</dbReference>
<dbReference type="Gene3D" id="2.170.130.10">
    <property type="entry name" value="TonB-dependent receptor, plug domain"/>
    <property type="match status" value="1"/>
</dbReference>
<dbReference type="PANTHER" id="PTHR32552:SF74">
    <property type="entry name" value="HYDROXAMATE SIDEROPHORE RECEPTOR FHUE"/>
    <property type="match status" value="1"/>
</dbReference>
<keyword evidence="5" id="KW-0410">Iron transport</keyword>
<keyword evidence="3 14" id="KW-0813">Transport</keyword>
<evidence type="ECO:0000256" key="3">
    <source>
        <dbReference type="ARBA" id="ARBA00022448"/>
    </source>
</evidence>
<dbReference type="FunFam" id="2.170.130.10:FF:000010">
    <property type="entry name" value="Ferripyoverdine receptor"/>
    <property type="match status" value="1"/>
</dbReference>
<evidence type="ECO:0000256" key="16">
    <source>
        <dbReference type="SAM" id="SignalP"/>
    </source>
</evidence>
<sequence>MIPDTTRLRRAAGLSSASALALVLATTGLAAAQEAPAPETAAEAGGREAKPGLMLQPINVEAEADGATEGTGTFAAPQATSATGLPLTLRETPQSVSVVTEQRIEDQNLGTVLDVLSYTTGVNAYGSETDRDSTYSRGFWVSNYLVDGMNIPTYQGWFSGVSMQSSTATVDRVEVLRGATGLLTGTGEPGAAVAITRKRASSPVFGGTAALRYGNWNRIGGTLDVSTPLNADGSVRSRFIMDAASEESYVDRYSVKKQTYYGTVEADLTDATRLTFSLEHRNHDPRASTWGGLPLMFASGEPTHFPRSFSNAPDWSHWSSYQSSAMVRLDHRFDNGWSGNLILSGVDRKYDAELLYMHGDLDQATGLGLIPGAWKGSDHDRLVAFDANLTGPVSLFGREHTLNFSLHADRDWMKRDWPEEETTPAPIGNIFVWTGAYPKPAWGTAEADFEENRTKFSALASGRFNLTDDLHLVLGGRQTSWKGNMVFEYGEGFREFDKFTPFAGVVYDATDDWSLYASYTEVFNPQDYQDRNGNFLDPVIGRSREVGAKGEIFEGRMNASFALFRSYLDNVAEQDGNHMVPGTINHAYRGAKGVKAEGGEFEFSGEITPGWSVYVGGQAMSLKAADGGEFAPDQPRNTLKVFTAYTLPGAWSKWTLGGGLRWQSKTWVDVTNGNDETHRFTQPSYTVVDAMARYDFDERWSAQLNVNNLFDKTYYQQALDQSFYGEPLNAMLSVSASF</sequence>
<dbReference type="AlphaFoldDB" id="A0A840SKE8"/>
<evidence type="ECO:0000256" key="11">
    <source>
        <dbReference type="ARBA" id="ARBA00023136"/>
    </source>
</evidence>
<comment type="subcellular location">
    <subcellularLocation>
        <location evidence="1 14">Cell outer membrane</location>
        <topology evidence="1 14">Multi-pass membrane protein</topology>
    </subcellularLocation>
</comment>
<keyword evidence="13 14" id="KW-0998">Cell outer membrane</keyword>
<evidence type="ECO:0000313" key="19">
    <source>
        <dbReference type="EMBL" id="MBB5221240.1"/>
    </source>
</evidence>
<dbReference type="PANTHER" id="PTHR32552">
    <property type="entry name" value="FERRICHROME IRON RECEPTOR-RELATED"/>
    <property type="match status" value="1"/>
</dbReference>
<dbReference type="InterPro" id="IPR036942">
    <property type="entry name" value="Beta-barrel_TonB_sf"/>
</dbReference>
<evidence type="ECO:0000256" key="12">
    <source>
        <dbReference type="ARBA" id="ARBA00023170"/>
    </source>
</evidence>
<dbReference type="GO" id="GO:0015891">
    <property type="term" value="P:siderophore transport"/>
    <property type="evidence" value="ECO:0007669"/>
    <property type="project" value="InterPro"/>
</dbReference>
<dbReference type="Pfam" id="PF07715">
    <property type="entry name" value="Plug"/>
    <property type="match status" value="1"/>
</dbReference>
<dbReference type="InterPro" id="IPR010105">
    <property type="entry name" value="TonB_sidphr_rcpt"/>
</dbReference>
<keyword evidence="4 14" id="KW-1134">Transmembrane beta strand</keyword>
<keyword evidence="6 14" id="KW-0812">Transmembrane</keyword>
<dbReference type="GO" id="GO:0038023">
    <property type="term" value="F:signaling receptor activity"/>
    <property type="evidence" value="ECO:0007669"/>
    <property type="project" value="InterPro"/>
</dbReference>
<evidence type="ECO:0000259" key="18">
    <source>
        <dbReference type="Pfam" id="PF07715"/>
    </source>
</evidence>
<dbReference type="InterPro" id="IPR012910">
    <property type="entry name" value="Plug_dom"/>
</dbReference>
<evidence type="ECO:0000256" key="5">
    <source>
        <dbReference type="ARBA" id="ARBA00022496"/>
    </source>
</evidence>
<feature type="chain" id="PRO_5032666274" evidence="16">
    <location>
        <begin position="33"/>
        <end position="738"/>
    </location>
</feature>
<name>A0A840SKE8_9RHOB</name>
<comment type="similarity">
    <text evidence="2 14 15">Belongs to the TonB-dependent receptor family.</text>
</comment>
<dbReference type="GO" id="GO:0009279">
    <property type="term" value="C:cell outer membrane"/>
    <property type="evidence" value="ECO:0007669"/>
    <property type="project" value="UniProtKB-SubCell"/>
</dbReference>
<evidence type="ECO:0000256" key="8">
    <source>
        <dbReference type="ARBA" id="ARBA00023004"/>
    </source>
</evidence>
<dbReference type="GO" id="GO:0015344">
    <property type="term" value="F:siderophore uptake transmembrane transporter activity"/>
    <property type="evidence" value="ECO:0007669"/>
    <property type="project" value="TreeGrafter"/>
</dbReference>
<keyword evidence="10 15" id="KW-0798">TonB box</keyword>
<dbReference type="NCBIfam" id="TIGR01783">
    <property type="entry name" value="TonB-siderophor"/>
    <property type="match status" value="1"/>
</dbReference>
<accession>A0A840SKE8</accession>
<dbReference type="CDD" id="cd01347">
    <property type="entry name" value="ligand_gated_channel"/>
    <property type="match status" value="1"/>
</dbReference>
<evidence type="ECO:0000256" key="7">
    <source>
        <dbReference type="ARBA" id="ARBA00022729"/>
    </source>
</evidence>
<dbReference type="EMBL" id="JACHFM010000001">
    <property type="protein sequence ID" value="MBB5221240.1"/>
    <property type="molecule type" value="Genomic_DNA"/>
</dbReference>
<gene>
    <name evidence="19" type="ORF">HNP73_001161</name>
</gene>
<evidence type="ECO:0000256" key="9">
    <source>
        <dbReference type="ARBA" id="ARBA00023065"/>
    </source>
</evidence>
<feature type="domain" description="TonB-dependent receptor-like beta-barrel" evidence="17">
    <location>
        <begin position="310"/>
        <end position="709"/>
    </location>
</feature>
<feature type="signal peptide" evidence="16">
    <location>
        <begin position="1"/>
        <end position="32"/>
    </location>
</feature>
<comment type="caution">
    <text evidence="19">The sequence shown here is derived from an EMBL/GenBank/DDBJ whole genome shotgun (WGS) entry which is preliminary data.</text>
</comment>
<evidence type="ECO:0000256" key="4">
    <source>
        <dbReference type="ARBA" id="ARBA00022452"/>
    </source>
</evidence>
<keyword evidence="11 14" id="KW-0472">Membrane</keyword>
<proteinExistence type="inferred from homology"/>
<keyword evidence="9" id="KW-0406">Ion transport</keyword>
<keyword evidence="8" id="KW-0408">Iron</keyword>
<dbReference type="InterPro" id="IPR037066">
    <property type="entry name" value="Plug_dom_sf"/>
</dbReference>
<evidence type="ECO:0000256" key="14">
    <source>
        <dbReference type="PROSITE-ProRule" id="PRU01360"/>
    </source>
</evidence>
<dbReference type="SUPFAM" id="SSF56935">
    <property type="entry name" value="Porins"/>
    <property type="match status" value="1"/>
</dbReference>
<keyword evidence="7 16" id="KW-0732">Signal</keyword>
<dbReference type="Proteomes" id="UP000549457">
    <property type="component" value="Unassembled WGS sequence"/>
</dbReference>